<dbReference type="RefSeq" id="WP_273843274.1">
    <property type="nucleotide sequence ID" value="NZ_JAQQWT010000006.1"/>
</dbReference>
<feature type="transmembrane region" description="Helical" evidence="2">
    <location>
        <begin position="110"/>
        <end position="136"/>
    </location>
</feature>
<sequence length="363" mass="39853">MNQDKYKISVRLNGKEQTVKEQAQDKLEVDQDLLKKHDVSEEIVAAREHDERDVTEIIPQPDNIIDFGSRHEERQRNGQPFWDDGNREKSPKLPYKRKKKPLSGKSRPQIPFMLIAAILAAIVVGLGLGTMILTVFTGNNVSIVDSGGETTTGAAIPTFSEGGSLPTLTLEIVQGGAFEEMAKGEEVVARIHEKGLAAALTQGTNPIYMFIGAAGDRSQATKISDLYTGYGQETYLKTYRVEGQSITGQAEEVSAWFTSAISQYKEILQLSVDGLGGGSLITDDRVKQITEKADALQAERDQAFSHLSGESQQHALEMGDHLVLAGEKLKEYLSTSEQEALWKSQQALLDALVSYEQVTQALQ</sequence>
<evidence type="ECO:0000313" key="3">
    <source>
        <dbReference type="EMBL" id="MFC0557816.1"/>
    </source>
</evidence>
<proteinExistence type="predicted"/>
<evidence type="ECO:0008006" key="5">
    <source>
        <dbReference type="Google" id="ProtNLM"/>
    </source>
</evidence>
<evidence type="ECO:0000256" key="1">
    <source>
        <dbReference type="SAM" id="MobiDB-lite"/>
    </source>
</evidence>
<keyword evidence="2" id="KW-1133">Transmembrane helix</keyword>
<evidence type="ECO:0000256" key="2">
    <source>
        <dbReference type="SAM" id="Phobius"/>
    </source>
</evidence>
<dbReference type="Proteomes" id="UP001589833">
    <property type="component" value="Unassembled WGS sequence"/>
</dbReference>
<feature type="region of interest" description="Disordered" evidence="1">
    <location>
        <begin position="61"/>
        <end position="104"/>
    </location>
</feature>
<name>A0ABV6NAT6_9BACI</name>
<keyword evidence="4" id="KW-1185">Reference proteome</keyword>
<protein>
    <recommendedName>
        <fullName evidence="5">Stage II sporulation protein B</fullName>
    </recommendedName>
</protein>
<gene>
    <name evidence="3" type="ORF">ACFFH4_01950</name>
</gene>
<organism evidence="3 4">
    <name type="scientific">Halalkalibacter alkalisediminis</name>
    <dbReference type="NCBI Taxonomy" id="935616"/>
    <lineage>
        <taxon>Bacteria</taxon>
        <taxon>Bacillati</taxon>
        <taxon>Bacillota</taxon>
        <taxon>Bacilli</taxon>
        <taxon>Bacillales</taxon>
        <taxon>Bacillaceae</taxon>
        <taxon>Halalkalibacter</taxon>
    </lineage>
</organism>
<accession>A0ABV6NAT6</accession>
<dbReference type="EMBL" id="JBHLTR010000003">
    <property type="protein sequence ID" value="MFC0557816.1"/>
    <property type="molecule type" value="Genomic_DNA"/>
</dbReference>
<evidence type="ECO:0000313" key="4">
    <source>
        <dbReference type="Proteomes" id="UP001589833"/>
    </source>
</evidence>
<keyword evidence="2" id="KW-0812">Transmembrane</keyword>
<keyword evidence="2" id="KW-0472">Membrane</keyword>
<reference evidence="3 4" key="1">
    <citation type="submission" date="2024-09" db="EMBL/GenBank/DDBJ databases">
        <authorList>
            <person name="Sun Q."/>
            <person name="Mori K."/>
        </authorList>
    </citation>
    <scope>NUCLEOTIDE SEQUENCE [LARGE SCALE GENOMIC DNA]</scope>
    <source>
        <strain evidence="3 4">NCAIM B.02301</strain>
    </source>
</reference>
<comment type="caution">
    <text evidence="3">The sequence shown here is derived from an EMBL/GenBank/DDBJ whole genome shotgun (WGS) entry which is preliminary data.</text>
</comment>